<reference evidence="1 2" key="1">
    <citation type="journal article" date="2024" name="Ann. Entomol. Soc. Am.">
        <title>Genomic analyses of the southern and eastern yellowjacket wasps (Hymenoptera: Vespidae) reveal evolutionary signatures of social life.</title>
        <authorList>
            <person name="Catto M.A."/>
            <person name="Caine P.B."/>
            <person name="Orr S.E."/>
            <person name="Hunt B.G."/>
            <person name="Goodisman M.A.D."/>
        </authorList>
    </citation>
    <scope>NUCLEOTIDE SEQUENCE [LARGE SCALE GENOMIC DNA]</scope>
    <source>
        <strain evidence="1">232</strain>
        <tissue evidence="1">Head and thorax</tissue>
    </source>
</reference>
<dbReference type="AlphaFoldDB" id="A0ABD2D0H3"/>
<comment type="caution">
    <text evidence="1">The sequence shown here is derived from an EMBL/GenBank/DDBJ whole genome shotgun (WGS) entry which is preliminary data.</text>
</comment>
<keyword evidence="2" id="KW-1185">Reference proteome</keyword>
<gene>
    <name evidence="1" type="ORF">V1477_001404</name>
</gene>
<dbReference type="EMBL" id="JAYRBN010000013">
    <property type="protein sequence ID" value="KAL2750419.1"/>
    <property type="molecule type" value="Genomic_DNA"/>
</dbReference>
<organism evidence="1 2">
    <name type="scientific">Vespula maculifrons</name>
    <name type="common">Eastern yellow jacket</name>
    <name type="synonym">Wasp</name>
    <dbReference type="NCBI Taxonomy" id="7453"/>
    <lineage>
        <taxon>Eukaryota</taxon>
        <taxon>Metazoa</taxon>
        <taxon>Ecdysozoa</taxon>
        <taxon>Arthropoda</taxon>
        <taxon>Hexapoda</taxon>
        <taxon>Insecta</taxon>
        <taxon>Pterygota</taxon>
        <taxon>Neoptera</taxon>
        <taxon>Endopterygota</taxon>
        <taxon>Hymenoptera</taxon>
        <taxon>Apocrita</taxon>
        <taxon>Aculeata</taxon>
        <taxon>Vespoidea</taxon>
        <taxon>Vespidae</taxon>
        <taxon>Vespinae</taxon>
        <taxon>Vespula</taxon>
    </lineage>
</organism>
<evidence type="ECO:0000313" key="1">
    <source>
        <dbReference type="EMBL" id="KAL2750419.1"/>
    </source>
</evidence>
<dbReference type="Proteomes" id="UP001607303">
    <property type="component" value="Unassembled WGS sequence"/>
</dbReference>
<protein>
    <submittedName>
        <fullName evidence="1">Uncharacterized protein</fullName>
    </submittedName>
</protein>
<evidence type="ECO:0000313" key="2">
    <source>
        <dbReference type="Proteomes" id="UP001607303"/>
    </source>
</evidence>
<proteinExistence type="predicted"/>
<name>A0ABD2D0H3_VESMC</name>
<accession>A0ABD2D0H3</accession>
<sequence length="79" mass="9255">MFHSVFITWLQLTRKKRKKWTNINNGVDDDPQGIASSFIHMVIRGYGIYVIERIQRVGCRCKGNLDSNGTEMVLRQLYH</sequence>